<dbReference type="AlphaFoldDB" id="A0A7J7LQB4"/>
<keyword evidence="1" id="KW-0732">Signal</keyword>
<evidence type="ECO:0000256" key="1">
    <source>
        <dbReference type="SAM" id="SignalP"/>
    </source>
</evidence>
<proteinExistence type="predicted"/>
<evidence type="ECO:0000313" key="3">
    <source>
        <dbReference type="Proteomes" id="UP000541444"/>
    </source>
</evidence>
<comment type="caution">
    <text evidence="2">The sequence shown here is derived from an EMBL/GenBank/DDBJ whole genome shotgun (WGS) entry which is preliminary data.</text>
</comment>
<feature type="chain" id="PRO_5029700475" evidence="1">
    <location>
        <begin position="32"/>
        <end position="292"/>
    </location>
</feature>
<sequence>MIILSEYSGELWAPILSVLLLQHLLVMSLNGAVVGPVTVDAQANQCDVLSVEESNKKGFLGDSGGYRMDTMPNTRYQKRMGFARDRRVRQKMAELHMKFFGQHDLNWDMPDLVEAGLEEFVNGNPYSYMWEQPRFHFTTAERRYLFLMALAKSLVCAEEVIEASVLRCGRGLFMHLKWLSLIQLRERESCGKFVGRSSDGGGQENPEVALLGLQRRFGIEEDIDAEMPYLFEVEPGALLCDMPFSYWWGIVQKMGPFPIHRLSLLKGFAEDIVDQDDADAVAIVEEEQPANS</sequence>
<organism evidence="2 3">
    <name type="scientific">Kingdonia uniflora</name>
    <dbReference type="NCBI Taxonomy" id="39325"/>
    <lineage>
        <taxon>Eukaryota</taxon>
        <taxon>Viridiplantae</taxon>
        <taxon>Streptophyta</taxon>
        <taxon>Embryophyta</taxon>
        <taxon>Tracheophyta</taxon>
        <taxon>Spermatophyta</taxon>
        <taxon>Magnoliopsida</taxon>
        <taxon>Ranunculales</taxon>
        <taxon>Circaeasteraceae</taxon>
        <taxon>Kingdonia</taxon>
    </lineage>
</organism>
<reference evidence="2 3" key="1">
    <citation type="journal article" date="2020" name="IScience">
        <title>Genome Sequencing of the Endangered Kingdonia uniflora (Circaeasteraceae, Ranunculales) Reveals Potential Mechanisms of Evolutionary Specialization.</title>
        <authorList>
            <person name="Sun Y."/>
            <person name="Deng T."/>
            <person name="Zhang A."/>
            <person name="Moore M.J."/>
            <person name="Landis J.B."/>
            <person name="Lin N."/>
            <person name="Zhang H."/>
            <person name="Zhang X."/>
            <person name="Huang J."/>
            <person name="Zhang X."/>
            <person name="Sun H."/>
            <person name="Wang H."/>
        </authorList>
    </citation>
    <scope>NUCLEOTIDE SEQUENCE [LARGE SCALE GENOMIC DNA]</scope>
    <source>
        <strain evidence="2">TB1705</strain>
        <tissue evidence="2">Leaf</tissue>
    </source>
</reference>
<keyword evidence="3" id="KW-1185">Reference proteome</keyword>
<feature type="signal peptide" evidence="1">
    <location>
        <begin position="1"/>
        <end position="31"/>
    </location>
</feature>
<gene>
    <name evidence="2" type="ORF">GIB67_017747</name>
</gene>
<accession>A0A7J7LQB4</accession>
<dbReference type="EMBL" id="JACGCM010002113">
    <property type="protein sequence ID" value="KAF6144728.1"/>
    <property type="molecule type" value="Genomic_DNA"/>
</dbReference>
<evidence type="ECO:0000313" key="2">
    <source>
        <dbReference type="EMBL" id="KAF6144728.1"/>
    </source>
</evidence>
<name>A0A7J7LQB4_9MAGN</name>
<protein>
    <submittedName>
        <fullName evidence="2">Uncharacterized protein</fullName>
    </submittedName>
</protein>
<dbReference type="Proteomes" id="UP000541444">
    <property type="component" value="Unassembled WGS sequence"/>
</dbReference>